<dbReference type="InterPro" id="IPR010136">
    <property type="entry name" value="AGPR_type-2"/>
</dbReference>
<dbReference type="RefSeq" id="WP_283712897.1">
    <property type="nucleotide sequence ID" value="NZ_JASJEW010000002.1"/>
</dbReference>
<comment type="pathway">
    <text evidence="6">Amino-acid biosynthesis; L-arginine biosynthesis; N(2)-acetyl-L-ornithine from L-glutamate: step 3/4.</text>
</comment>
<dbReference type="InterPro" id="IPR036291">
    <property type="entry name" value="NAD(P)-bd_dom_sf"/>
</dbReference>
<dbReference type="PANTHER" id="PTHR32338">
    <property type="entry name" value="N-ACETYL-GAMMA-GLUTAMYL-PHOSPHATE REDUCTASE, CHLOROPLASTIC-RELATED-RELATED"/>
    <property type="match status" value="1"/>
</dbReference>
<evidence type="ECO:0000256" key="3">
    <source>
        <dbReference type="ARBA" id="ARBA00022605"/>
    </source>
</evidence>
<keyword evidence="4 6" id="KW-0521">NADP</keyword>
<evidence type="ECO:0000259" key="7">
    <source>
        <dbReference type="SMART" id="SM00859"/>
    </source>
</evidence>
<dbReference type="Pfam" id="PF01118">
    <property type="entry name" value="Semialdhyde_dh"/>
    <property type="match status" value="1"/>
</dbReference>
<keyword evidence="1 6" id="KW-0963">Cytoplasm</keyword>
<name>A0ABT6ZLN5_9ACTN</name>
<gene>
    <name evidence="6 8" type="primary">argC</name>
    <name evidence="8" type="ORF">QJ043_06770</name>
</gene>
<keyword evidence="5 6" id="KW-0560">Oxidoreductase</keyword>
<evidence type="ECO:0000256" key="6">
    <source>
        <dbReference type="HAMAP-Rule" id="MF_01110"/>
    </source>
</evidence>
<dbReference type="SUPFAM" id="SSF51735">
    <property type="entry name" value="NAD(P)-binding Rossmann-fold domains"/>
    <property type="match status" value="1"/>
</dbReference>
<evidence type="ECO:0000256" key="2">
    <source>
        <dbReference type="ARBA" id="ARBA00022571"/>
    </source>
</evidence>
<dbReference type="InterPro" id="IPR000534">
    <property type="entry name" value="Semialdehyde_DH_NAD-bd"/>
</dbReference>
<dbReference type="SUPFAM" id="SSF55347">
    <property type="entry name" value="Glyceraldehyde-3-phosphate dehydrogenase-like, C-terminal domain"/>
    <property type="match status" value="1"/>
</dbReference>
<dbReference type="Gene3D" id="3.30.360.10">
    <property type="entry name" value="Dihydrodipicolinate Reductase, domain 2"/>
    <property type="match status" value="1"/>
</dbReference>
<accession>A0ABT6ZLN5</accession>
<dbReference type="InterPro" id="IPR058924">
    <property type="entry name" value="AGPR_dimerisation_dom"/>
</dbReference>
<organism evidence="8 9">
    <name type="scientific">Kribbibacterium absianum</name>
    <dbReference type="NCBI Taxonomy" id="3044210"/>
    <lineage>
        <taxon>Bacteria</taxon>
        <taxon>Bacillati</taxon>
        <taxon>Actinomycetota</taxon>
        <taxon>Coriobacteriia</taxon>
        <taxon>Coriobacteriales</taxon>
        <taxon>Kribbibacteriaceae</taxon>
        <taxon>Kribbibacterium</taxon>
    </lineage>
</organism>
<dbReference type="PANTHER" id="PTHR32338:SF10">
    <property type="entry name" value="N-ACETYL-GAMMA-GLUTAMYL-PHOSPHATE REDUCTASE, CHLOROPLASTIC-RELATED"/>
    <property type="match status" value="1"/>
</dbReference>
<comment type="similarity">
    <text evidence="6">Belongs to the NAGSA dehydrogenase family. Type 2 subfamily.</text>
</comment>
<dbReference type="CDD" id="cd17896">
    <property type="entry name" value="AGPR_2_N"/>
    <property type="match status" value="1"/>
</dbReference>
<comment type="function">
    <text evidence="6">Catalyzes the NADPH-dependent reduction of N-acetyl-5-glutamyl phosphate to yield N-acetyl-L-glutamate 5-semialdehyde.</text>
</comment>
<evidence type="ECO:0000313" key="8">
    <source>
        <dbReference type="EMBL" id="MDJ1129777.1"/>
    </source>
</evidence>
<evidence type="ECO:0000256" key="4">
    <source>
        <dbReference type="ARBA" id="ARBA00022857"/>
    </source>
</evidence>
<comment type="subcellular location">
    <subcellularLocation>
        <location evidence="6">Cytoplasm</location>
    </subcellularLocation>
</comment>
<dbReference type="EMBL" id="JASJEX010000003">
    <property type="protein sequence ID" value="MDJ1129777.1"/>
    <property type="molecule type" value="Genomic_DNA"/>
</dbReference>
<dbReference type="InterPro" id="IPR050085">
    <property type="entry name" value="AGPR"/>
</dbReference>
<proteinExistence type="inferred from homology"/>
<keyword evidence="9" id="KW-1185">Reference proteome</keyword>
<dbReference type="Pfam" id="PF22698">
    <property type="entry name" value="Semialdhyde_dhC_1"/>
    <property type="match status" value="1"/>
</dbReference>
<comment type="catalytic activity">
    <reaction evidence="6">
        <text>N-acetyl-L-glutamate 5-semialdehyde + phosphate + NADP(+) = N-acetyl-L-glutamyl 5-phosphate + NADPH + H(+)</text>
        <dbReference type="Rhea" id="RHEA:21588"/>
        <dbReference type="ChEBI" id="CHEBI:15378"/>
        <dbReference type="ChEBI" id="CHEBI:29123"/>
        <dbReference type="ChEBI" id="CHEBI:43474"/>
        <dbReference type="ChEBI" id="CHEBI:57783"/>
        <dbReference type="ChEBI" id="CHEBI:57936"/>
        <dbReference type="ChEBI" id="CHEBI:58349"/>
        <dbReference type="EC" id="1.2.1.38"/>
    </reaction>
</comment>
<feature type="domain" description="Semialdehyde dehydrogenase NAD-binding" evidence="7">
    <location>
        <begin position="5"/>
        <end position="106"/>
    </location>
</feature>
<dbReference type="Proteomes" id="UP001431693">
    <property type="component" value="Unassembled WGS sequence"/>
</dbReference>
<dbReference type="HAMAP" id="MF_01110">
    <property type="entry name" value="ArgC_type2"/>
    <property type="match status" value="1"/>
</dbReference>
<keyword evidence="2 6" id="KW-0055">Arginine biosynthesis</keyword>
<dbReference type="EC" id="1.2.1.38" evidence="6"/>
<keyword evidence="3 6" id="KW-0028">Amino-acid biosynthesis</keyword>
<dbReference type="Gene3D" id="3.40.50.720">
    <property type="entry name" value="NAD(P)-binding Rossmann-like Domain"/>
    <property type="match status" value="1"/>
</dbReference>
<dbReference type="NCBIfam" id="TIGR01851">
    <property type="entry name" value="argC_other"/>
    <property type="match status" value="1"/>
</dbReference>
<dbReference type="GO" id="GO:0003942">
    <property type="term" value="F:N-acetyl-gamma-glutamyl-phosphate reductase activity"/>
    <property type="evidence" value="ECO:0007669"/>
    <property type="project" value="UniProtKB-EC"/>
</dbReference>
<comment type="caution">
    <text evidence="8">The sequence shown here is derived from an EMBL/GenBank/DDBJ whole genome shotgun (WGS) entry which is preliminary data.</text>
</comment>
<evidence type="ECO:0000256" key="5">
    <source>
        <dbReference type="ARBA" id="ARBA00023002"/>
    </source>
</evidence>
<feature type="active site" evidence="6">
    <location>
        <position position="118"/>
    </location>
</feature>
<dbReference type="SMART" id="SM00859">
    <property type="entry name" value="Semialdhyde_dh"/>
    <property type="match status" value="1"/>
</dbReference>
<dbReference type="CDD" id="cd23935">
    <property type="entry name" value="AGPR_2_C"/>
    <property type="match status" value="1"/>
</dbReference>
<protein>
    <recommendedName>
        <fullName evidence="6">N-acetyl-gamma-glutamyl-phosphate reductase</fullName>
        <shortName evidence="6">AGPR</shortName>
        <ecNumber evidence="6">1.2.1.38</ecNumber>
    </recommendedName>
    <alternativeName>
        <fullName evidence="6">N-acetyl-glutamate semialdehyde dehydrogenase</fullName>
        <shortName evidence="6">NAGSA dehydrogenase</shortName>
    </alternativeName>
</protein>
<evidence type="ECO:0000256" key="1">
    <source>
        <dbReference type="ARBA" id="ARBA00022490"/>
    </source>
</evidence>
<evidence type="ECO:0000313" key="9">
    <source>
        <dbReference type="Proteomes" id="UP001431693"/>
    </source>
</evidence>
<reference evidence="8" key="1">
    <citation type="submission" date="2023-05" db="EMBL/GenBank/DDBJ databases">
        <title>[olsenella] sp. nov., isolated from a pig farm feces dump.</title>
        <authorList>
            <person name="Chang Y.-H."/>
        </authorList>
    </citation>
    <scope>NUCLEOTIDE SEQUENCE</scope>
    <source>
        <strain evidence="8">YH-ols2217</strain>
    </source>
</reference>
<sequence length="313" mass="33238">MGKPTVYIDGQVGTTGLQIRERLARRDDIELLSIADALRHDTTERARLLNTADLVFLCLPDAAAREAVTLIENPETRVIDASTAHRTAPGWVYGFPELDRGLRREAIARATRVANPGCHATGFIACVAPLVEERLLVPDATVPCFSVTGYTGGGRSMIEAYEAPARAAALSAPRLYGLSLAHKHLPEMRAQCGLDVAPLFVPVVADYPRGMATSVLLTRDLLRRRVTAADVRCVLAQYFAGEPLVTVSPEPDGGMLAGNELAGSDALVLHVNGEDDQVLVTALFDNLGKGASGAAVQSMNLMLGLGETCGLAV</sequence>